<evidence type="ECO:0000313" key="3">
    <source>
        <dbReference type="Proteomes" id="UP000001436"/>
    </source>
</evidence>
<gene>
    <name evidence="2" type="ordered locus">RSc2474</name>
</gene>
<evidence type="ECO:0000256" key="1">
    <source>
        <dbReference type="SAM" id="MobiDB-lite"/>
    </source>
</evidence>
<dbReference type="HOGENOM" id="CLU_199075_0_0_4"/>
<proteinExistence type="predicted"/>
<dbReference type="EnsemblBacteria" id="CAD16181">
    <property type="protein sequence ID" value="CAD16181"/>
    <property type="gene ID" value="RSc2474"/>
</dbReference>
<evidence type="ECO:0000313" key="2">
    <source>
        <dbReference type="EMBL" id="CAD16181.1"/>
    </source>
</evidence>
<dbReference type="Proteomes" id="UP000001436">
    <property type="component" value="Chromosome"/>
</dbReference>
<reference evidence="2 3" key="1">
    <citation type="journal article" date="2002" name="Nature">
        <title>Genome sequence of the plant pathogen Ralstonia solanacearum.</title>
        <authorList>
            <person name="Salanoubat M."/>
            <person name="Genin S."/>
            <person name="Artiguenave F."/>
            <person name="Gouzy J."/>
            <person name="Mangenot S."/>
            <person name="Arlat M."/>
            <person name="Billault A."/>
            <person name="Brottier P."/>
            <person name="Camus J.C."/>
            <person name="Cattolico L."/>
            <person name="Chandler M."/>
            <person name="Choisne N."/>
            <person name="Claudel-Renard C."/>
            <person name="Cunnac S."/>
            <person name="Demange N."/>
            <person name="Gaspin C."/>
            <person name="Lavie M."/>
            <person name="Moisan A."/>
            <person name="Robert C."/>
            <person name="Saurin W."/>
            <person name="Schiex T."/>
            <person name="Siguier P."/>
            <person name="Thebault P."/>
            <person name="Whalen M."/>
            <person name="Wincker P."/>
            <person name="Levy M."/>
            <person name="Weissenbach J."/>
            <person name="Boucher C.A."/>
        </authorList>
    </citation>
    <scope>NUCLEOTIDE SEQUENCE [LARGE SCALE GENOMIC DNA]</scope>
    <source>
        <strain evidence="3">ATCC BAA-1114 / GMI1000</strain>
    </source>
</reference>
<dbReference type="EMBL" id="AL646052">
    <property type="protein sequence ID" value="CAD16181.1"/>
    <property type="molecule type" value="Genomic_DNA"/>
</dbReference>
<dbReference type="STRING" id="267608.RSc2474"/>
<feature type="region of interest" description="Disordered" evidence="1">
    <location>
        <begin position="22"/>
        <end position="41"/>
    </location>
</feature>
<dbReference type="KEGG" id="rso:RSc2474"/>
<dbReference type="eggNOG" id="ENOG5033IRF">
    <property type="taxonomic scope" value="Bacteria"/>
</dbReference>
<dbReference type="AlphaFoldDB" id="Q8XWK0"/>
<organism evidence="2 3">
    <name type="scientific">Ralstonia nicotianae (strain ATCC BAA-1114 / GMI1000)</name>
    <name type="common">Ralstonia solanacearum</name>
    <dbReference type="NCBI Taxonomy" id="267608"/>
    <lineage>
        <taxon>Bacteria</taxon>
        <taxon>Pseudomonadati</taxon>
        <taxon>Pseudomonadota</taxon>
        <taxon>Betaproteobacteria</taxon>
        <taxon>Burkholderiales</taxon>
        <taxon>Burkholderiaceae</taxon>
        <taxon>Ralstonia</taxon>
        <taxon>Ralstonia solanacearum species complex</taxon>
    </lineage>
</organism>
<protein>
    <submittedName>
        <fullName evidence="2">Uncharacterized protein</fullName>
    </submittedName>
</protein>
<keyword evidence="3" id="KW-1185">Reference proteome</keyword>
<sequence length="74" mass="8657">MGNGWTPERRARQAEAIKRWKPWERSTGPTSDEGKARASQNAFKHGLRSAEWLADQKRVNDLLRACRKRLRRVL</sequence>
<accession>Q8XWK0</accession>
<name>Q8XWK0_RALN1</name>